<dbReference type="Proteomes" id="UP000805704">
    <property type="component" value="Chromosome 12"/>
</dbReference>
<name>A0ACB7FCV4_NIBAL</name>
<keyword evidence="2" id="KW-1185">Reference proteome</keyword>
<organism evidence="1 2">
    <name type="scientific">Nibea albiflora</name>
    <name type="common">Yellow drum</name>
    <name type="synonym">Corvina albiflora</name>
    <dbReference type="NCBI Taxonomy" id="240163"/>
    <lineage>
        <taxon>Eukaryota</taxon>
        <taxon>Metazoa</taxon>
        <taxon>Chordata</taxon>
        <taxon>Craniata</taxon>
        <taxon>Vertebrata</taxon>
        <taxon>Euteleostomi</taxon>
        <taxon>Actinopterygii</taxon>
        <taxon>Neopterygii</taxon>
        <taxon>Teleostei</taxon>
        <taxon>Neoteleostei</taxon>
        <taxon>Acanthomorphata</taxon>
        <taxon>Eupercaria</taxon>
        <taxon>Sciaenidae</taxon>
        <taxon>Nibea</taxon>
    </lineage>
</organism>
<protein>
    <submittedName>
        <fullName evidence="1">Uncharacterized protein</fullName>
    </submittedName>
</protein>
<accession>A0ACB7FCV4</accession>
<reference evidence="1" key="1">
    <citation type="submission" date="2020-04" db="EMBL/GenBank/DDBJ databases">
        <title>A chromosome-scale assembly and high-density genetic map of the yellow drum (Nibea albiflora) genome.</title>
        <authorList>
            <person name="Xu D."/>
            <person name="Zhang W."/>
            <person name="Chen R."/>
            <person name="Tan P."/>
            <person name="Wang L."/>
            <person name="Song H."/>
            <person name="Tian L."/>
            <person name="Zhu Q."/>
            <person name="Wang B."/>
        </authorList>
    </citation>
    <scope>NUCLEOTIDE SEQUENCE</scope>
    <source>
        <strain evidence="1">ZJHYS-2018</strain>
    </source>
</reference>
<proteinExistence type="predicted"/>
<dbReference type="EMBL" id="CM024800">
    <property type="protein sequence ID" value="KAG8012278.1"/>
    <property type="molecule type" value="Genomic_DNA"/>
</dbReference>
<comment type="caution">
    <text evidence="1">The sequence shown here is derived from an EMBL/GenBank/DDBJ whole genome shotgun (WGS) entry which is preliminary data.</text>
</comment>
<sequence>MPVSLTHKERPLEPEMLTKVKTWLKEAMETSPPNSTTEQTQKAKHRGPSTQSLRRAVLLSSISEALEGDNRRARTVIREPVIFHVERVAYDWWKHNSHRFTRLSALARQNSCPHSSMASQRVFRTIGNIYGDRQSSLKGKNAEKLCFLYYNQPLLDWSY</sequence>
<evidence type="ECO:0000313" key="1">
    <source>
        <dbReference type="EMBL" id="KAG8012278.1"/>
    </source>
</evidence>
<gene>
    <name evidence="1" type="ORF">GBF38_019969</name>
</gene>
<evidence type="ECO:0000313" key="2">
    <source>
        <dbReference type="Proteomes" id="UP000805704"/>
    </source>
</evidence>